<dbReference type="Proteomes" id="UP000753908">
    <property type="component" value="Unassembled WGS sequence"/>
</dbReference>
<sequence length="124" mass="14498">MNRLINLIRSFIGSAFPTKKQPQPTIDSYGQNTCSLPEEEIQGIMEWLFLSLVSAGYWGNAHLLWYNEAEDPDLEQALKEAIRFKEPTFLYRCGDRTLQPPQGYYWRVIAEHPSTRIYQLEVEE</sequence>
<reference evidence="1" key="1">
    <citation type="submission" date="2021-05" db="EMBL/GenBank/DDBJ databases">
        <authorList>
            <person name="Pietrasiak N."/>
            <person name="Ward R."/>
            <person name="Stajich J.E."/>
            <person name="Kurbessoian T."/>
        </authorList>
    </citation>
    <scope>NUCLEOTIDE SEQUENCE</scope>
    <source>
        <strain evidence="1">CPER-KK1</strain>
    </source>
</reference>
<reference evidence="1" key="2">
    <citation type="journal article" date="2022" name="Microbiol. Resour. Announc.">
        <title>Metagenome Sequencing to Explore Phylogenomics of Terrestrial Cyanobacteria.</title>
        <authorList>
            <person name="Ward R.D."/>
            <person name="Stajich J.E."/>
            <person name="Johansen J.R."/>
            <person name="Huntemann M."/>
            <person name="Clum A."/>
            <person name="Foster B."/>
            <person name="Foster B."/>
            <person name="Roux S."/>
            <person name="Palaniappan K."/>
            <person name="Varghese N."/>
            <person name="Mukherjee S."/>
            <person name="Reddy T.B.K."/>
            <person name="Daum C."/>
            <person name="Copeland A."/>
            <person name="Chen I.A."/>
            <person name="Ivanova N.N."/>
            <person name="Kyrpides N.C."/>
            <person name="Shapiro N."/>
            <person name="Eloe-Fadrosh E.A."/>
            <person name="Pietrasiak N."/>
        </authorList>
    </citation>
    <scope>NUCLEOTIDE SEQUENCE</scope>
    <source>
        <strain evidence="1">CPER-KK1</strain>
    </source>
</reference>
<gene>
    <name evidence="1" type="ORF">KME25_32390</name>
</gene>
<comment type="caution">
    <text evidence="1">The sequence shown here is derived from an EMBL/GenBank/DDBJ whole genome shotgun (WGS) entry which is preliminary data.</text>
</comment>
<accession>A0A951PUU9</accession>
<organism evidence="1 2">
    <name type="scientific">Symplocastrum torsivum CPER-KK1</name>
    <dbReference type="NCBI Taxonomy" id="450513"/>
    <lineage>
        <taxon>Bacteria</taxon>
        <taxon>Bacillati</taxon>
        <taxon>Cyanobacteriota</taxon>
        <taxon>Cyanophyceae</taxon>
        <taxon>Oscillatoriophycideae</taxon>
        <taxon>Oscillatoriales</taxon>
        <taxon>Microcoleaceae</taxon>
        <taxon>Symplocastrum</taxon>
    </lineage>
</organism>
<evidence type="ECO:0000313" key="1">
    <source>
        <dbReference type="EMBL" id="MBW4549068.1"/>
    </source>
</evidence>
<name>A0A951PUU9_9CYAN</name>
<dbReference type="AlphaFoldDB" id="A0A951PUU9"/>
<proteinExistence type="predicted"/>
<evidence type="ECO:0000313" key="2">
    <source>
        <dbReference type="Proteomes" id="UP000753908"/>
    </source>
</evidence>
<protein>
    <submittedName>
        <fullName evidence="1">Uncharacterized protein</fullName>
    </submittedName>
</protein>
<dbReference type="EMBL" id="JAHHIF010000081">
    <property type="protein sequence ID" value="MBW4549068.1"/>
    <property type="molecule type" value="Genomic_DNA"/>
</dbReference>